<protein>
    <submittedName>
        <fullName evidence="2">GCN5 family acetyltransferase</fullName>
    </submittedName>
    <submittedName>
        <fullName evidence="3">GNAT family N-acetyltransferase</fullName>
    </submittedName>
</protein>
<accession>A0A0V8GH79</accession>
<dbReference type="Gene3D" id="3.40.630.30">
    <property type="match status" value="1"/>
</dbReference>
<dbReference type="PROSITE" id="PS51186">
    <property type="entry name" value="GNAT"/>
    <property type="match status" value="1"/>
</dbReference>
<reference evidence="2 4" key="1">
    <citation type="journal article" date="2015" name="Int. J. Syst. Evol. Microbiol.">
        <title>Exiguobacterium enclense sp. nov., isolated from sediment.</title>
        <authorList>
            <person name="Dastager S.G."/>
            <person name="Mawlankar R."/>
            <person name="Sonalkar V.V."/>
            <person name="Thorat M.N."/>
            <person name="Mual P."/>
            <person name="Verma A."/>
            <person name="Krishnamurthi S."/>
            <person name="Tang S.K."/>
            <person name="Li W.J."/>
        </authorList>
    </citation>
    <scope>NUCLEOTIDE SEQUENCE [LARGE SCALE GENOMIC DNA]</scope>
    <source>
        <strain evidence="2 4">NIO-1109</strain>
    </source>
</reference>
<feature type="domain" description="N-acetyltransferase" evidence="1">
    <location>
        <begin position="8"/>
        <end position="162"/>
    </location>
</feature>
<dbReference type="AlphaFoldDB" id="A0A0V8GH79"/>
<keyword evidence="2" id="KW-0808">Transferase</keyword>
<dbReference type="InterPro" id="IPR016181">
    <property type="entry name" value="Acyl_CoA_acyltransferase"/>
</dbReference>
<dbReference type="RefSeq" id="WP_035398466.1">
    <property type="nucleotide sequence ID" value="NZ_FMYN01000002.1"/>
</dbReference>
<reference evidence="3 5" key="2">
    <citation type="submission" date="2023-12" db="EMBL/GenBank/DDBJ databases">
        <authorList>
            <person name="Easwaran N."/>
            <person name="Lazarus H.P.S."/>
        </authorList>
    </citation>
    <scope>NUCLEOTIDE SEQUENCE [LARGE SCALE GENOMIC DNA]</scope>
    <source>
        <strain evidence="3 5">VIT-2023</strain>
    </source>
</reference>
<name>A0A0V8GH79_9BACL</name>
<dbReference type="Proteomes" id="UP000053797">
    <property type="component" value="Unassembled WGS sequence"/>
</dbReference>
<sequence>MSVVKLHMYTNEHYEQCDAFILPEEQVQFTSFPTDVVTDAVAHPDKFPVVIKKDDLVVGFFILHLNPPKTHRTHEQSVLLRAFSIDARHQHQGYAKEAMMQLPEFVHHHFPEVTAITLAVNKKNIAAKSLYFKTGYVDTLQSVMGPIGEQHILAFDLEKESRLKH</sequence>
<dbReference type="EMBL" id="LNQL01000002">
    <property type="protein sequence ID" value="KSU49657.1"/>
    <property type="molecule type" value="Genomic_DNA"/>
</dbReference>
<proteinExistence type="predicted"/>
<evidence type="ECO:0000313" key="2">
    <source>
        <dbReference type="EMBL" id="KSU49657.1"/>
    </source>
</evidence>
<evidence type="ECO:0000313" key="4">
    <source>
        <dbReference type="Proteomes" id="UP000053797"/>
    </source>
</evidence>
<comment type="caution">
    <text evidence="2">The sequence shown here is derived from an EMBL/GenBank/DDBJ whole genome shotgun (WGS) entry which is preliminary data.</text>
</comment>
<keyword evidence="5" id="KW-1185">Reference proteome</keyword>
<dbReference type="Proteomes" id="UP001387110">
    <property type="component" value="Unassembled WGS sequence"/>
</dbReference>
<dbReference type="EMBL" id="JBAWKY010000002">
    <property type="protein sequence ID" value="MEI4462282.1"/>
    <property type="molecule type" value="Genomic_DNA"/>
</dbReference>
<evidence type="ECO:0000313" key="5">
    <source>
        <dbReference type="Proteomes" id="UP001387110"/>
    </source>
</evidence>
<organism evidence="2 4">
    <name type="scientific">Exiguobacterium indicum</name>
    <dbReference type="NCBI Taxonomy" id="296995"/>
    <lineage>
        <taxon>Bacteria</taxon>
        <taxon>Bacillati</taxon>
        <taxon>Bacillota</taxon>
        <taxon>Bacilli</taxon>
        <taxon>Bacillales</taxon>
        <taxon>Bacillales Family XII. Incertae Sedis</taxon>
        <taxon>Exiguobacterium</taxon>
    </lineage>
</organism>
<dbReference type="InterPro" id="IPR000182">
    <property type="entry name" value="GNAT_dom"/>
</dbReference>
<evidence type="ECO:0000259" key="1">
    <source>
        <dbReference type="PROSITE" id="PS51186"/>
    </source>
</evidence>
<dbReference type="Pfam" id="PF00583">
    <property type="entry name" value="Acetyltransf_1"/>
    <property type="match status" value="1"/>
</dbReference>
<dbReference type="SUPFAM" id="SSF55729">
    <property type="entry name" value="Acyl-CoA N-acyltransferases (Nat)"/>
    <property type="match status" value="1"/>
</dbReference>
<dbReference type="OrthoDB" id="66776at2"/>
<evidence type="ECO:0000313" key="3">
    <source>
        <dbReference type="EMBL" id="MEI4462282.1"/>
    </source>
</evidence>
<gene>
    <name evidence="2" type="ORF">AS033_06635</name>
    <name evidence="3" type="ORF">SZL87_07610</name>
</gene>
<dbReference type="GO" id="GO:0016747">
    <property type="term" value="F:acyltransferase activity, transferring groups other than amino-acyl groups"/>
    <property type="evidence" value="ECO:0007669"/>
    <property type="project" value="InterPro"/>
</dbReference>